<protein>
    <submittedName>
        <fullName evidence="2">Uncharacterized protein</fullName>
    </submittedName>
</protein>
<sequence>MGYAVTSKVIRAHPRGMLIPGPIVQRHQFRNRRQLVEPPVETPVSTIPAPRFENDRLADSPRW</sequence>
<evidence type="ECO:0000313" key="3">
    <source>
        <dbReference type="Proteomes" id="UP000000447"/>
    </source>
</evidence>
<dbReference type="AlphaFoldDB" id="B9KZ13"/>
<dbReference type="STRING" id="309801.trd_0724"/>
<feature type="compositionally biased region" description="Basic and acidic residues" evidence="1">
    <location>
        <begin position="52"/>
        <end position="63"/>
    </location>
</feature>
<keyword evidence="3" id="KW-1185">Reference proteome</keyword>
<organism evidence="2 3">
    <name type="scientific">Thermomicrobium roseum (strain ATCC 27502 / DSM 5159 / P-2)</name>
    <dbReference type="NCBI Taxonomy" id="309801"/>
    <lineage>
        <taxon>Bacteria</taxon>
        <taxon>Pseudomonadati</taxon>
        <taxon>Thermomicrobiota</taxon>
        <taxon>Thermomicrobia</taxon>
        <taxon>Thermomicrobiales</taxon>
        <taxon>Thermomicrobiaceae</taxon>
        <taxon>Thermomicrobium</taxon>
    </lineage>
</organism>
<dbReference type="EMBL" id="CP001275">
    <property type="protein sequence ID" value="ACM04584.1"/>
    <property type="molecule type" value="Genomic_DNA"/>
</dbReference>
<reference evidence="2 3" key="1">
    <citation type="journal article" date="2009" name="PLoS ONE">
        <title>Complete genome sequence of the aerobic CO-oxidizing thermophile Thermomicrobium roseum.</title>
        <authorList>
            <person name="Wu D."/>
            <person name="Raymond J."/>
            <person name="Wu M."/>
            <person name="Chatterji S."/>
            <person name="Ren Q."/>
            <person name="Graham J.E."/>
            <person name="Bryant D.A."/>
            <person name="Robb F."/>
            <person name="Colman A."/>
            <person name="Tallon L.J."/>
            <person name="Badger J.H."/>
            <person name="Madupu R."/>
            <person name="Ward N.L."/>
            <person name="Eisen J.A."/>
        </authorList>
    </citation>
    <scope>NUCLEOTIDE SEQUENCE [LARGE SCALE GENOMIC DNA]</scope>
    <source>
        <strain evidence="3">ATCC 27502 / DSM 5159 / P-2</strain>
    </source>
</reference>
<gene>
    <name evidence="2" type="ordered locus">trd_0724</name>
</gene>
<evidence type="ECO:0000256" key="1">
    <source>
        <dbReference type="SAM" id="MobiDB-lite"/>
    </source>
</evidence>
<feature type="region of interest" description="Disordered" evidence="1">
    <location>
        <begin position="39"/>
        <end position="63"/>
    </location>
</feature>
<name>B9KZ13_THERP</name>
<dbReference type="Proteomes" id="UP000000447">
    <property type="component" value="Chromosome"/>
</dbReference>
<evidence type="ECO:0000313" key="2">
    <source>
        <dbReference type="EMBL" id="ACM04584.1"/>
    </source>
</evidence>
<proteinExistence type="predicted"/>
<dbReference type="HOGENOM" id="CLU_2884481_0_0_0"/>
<accession>B9KZ13</accession>
<dbReference type="KEGG" id="tro:trd_0724"/>